<feature type="compositionally biased region" description="Basic residues" evidence="1">
    <location>
        <begin position="9"/>
        <end position="21"/>
    </location>
</feature>
<reference evidence="2 3" key="1">
    <citation type="submission" date="2019-09" db="EMBL/GenBank/DDBJ databases">
        <title>Isolation of a novel species in the genus Cupriavidus from patients with sepsis using whole genome sequencing.</title>
        <authorList>
            <person name="Kweon O.J."/>
            <person name="Lee M.-K."/>
        </authorList>
    </citation>
    <scope>NUCLEOTIDE SEQUENCE [LARGE SCALE GENOMIC DNA]</scope>
    <source>
        <strain evidence="2 3">MKL-01</strain>
    </source>
</reference>
<dbReference type="RefSeq" id="WP_149319782.1">
    <property type="nucleotide sequence ID" value="NZ_CP080293.1"/>
</dbReference>
<keyword evidence="3" id="KW-1185">Reference proteome</keyword>
<evidence type="ECO:0000313" key="2">
    <source>
        <dbReference type="EMBL" id="KAA6128032.1"/>
    </source>
</evidence>
<comment type="caution">
    <text evidence="2">The sequence shown here is derived from an EMBL/GenBank/DDBJ whole genome shotgun (WGS) entry which is preliminary data.</text>
</comment>
<organism evidence="2 3">
    <name type="scientific">Cupriavidus cauae</name>
    <dbReference type="NCBI Taxonomy" id="2608999"/>
    <lineage>
        <taxon>Bacteria</taxon>
        <taxon>Pseudomonadati</taxon>
        <taxon>Pseudomonadota</taxon>
        <taxon>Betaproteobacteria</taxon>
        <taxon>Burkholderiales</taxon>
        <taxon>Burkholderiaceae</taxon>
        <taxon>Cupriavidus</taxon>
    </lineage>
</organism>
<proteinExistence type="predicted"/>
<feature type="region of interest" description="Disordered" evidence="1">
    <location>
        <begin position="1"/>
        <end position="24"/>
    </location>
</feature>
<gene>
    <name evidence="2" type="ORF">F1599_07615</name>
</gene>
<protein>
    <submittedName>
        <fullName evidence="2">Uncharacterized protein</fullName>
    </submittedName>
</protein>
<feature type="region of interest" description="Disordered" evidence="1">
    <location>
        <begin position="69"/>
        <end position="89"/>
    </location>
</feature>
<name>A0A5M8AZ42_9BURK</name>
<evidence type="ECO:0000256" key="1">
    <source>
        <dbReference type="SAM" id="MobiDB-lite"/>
    </source>
</evidence>
<dbReference type="Proteomes" id="UP000324324">
    <property type="component" value="Unassembled WGS sequence"/>
</dbReference>
<dbReference type="AlphaFoldDB" id="A0A5M8AZ42"/>
<dbReference type="EMBL" id="VWRN01000023">
    <property type="protein sequence ID" value="KAA6128032.1"/>
    <property type="molecule type" value="Genomic_DNA"/>
</dbReference>
<sequence>MSDGERKRAGLRRGLRARHAPRPNNDIEALAMKVPGFAAHRYVDEQEAQAARAAAARWPRLAGWLGYGKDGEAESHGAVDAPALKPSPR</sequence>
<accession>A0A5M8AZ42</accession>
<evidence type="ECO:0000313" key="3">
    <source>
        <dbReference type="Proteomes" id="UP000324324"/>
    </source>
</evidence>